<comment type="caution">
    <text evidence="1">The sequence shown here is derived from an EMBL/GenBank/DDBJ whole genome shotgun (WGS) entry which is preliminary data.</text>
</comment>
<evidence type="ECO:0000313" key="1">
    <source>
        <dbReference type="EMBL" id="MCW3798037.1"/>
    </source>
</evidence>
<name>A0ABT3JG27_9SPHN</name>
<protein>
    <submittedName>
        <fullName evidence="1">Uncharacterized protein</fullName>
    </submittedName>
</protein>
<organism evidence="1 2">
    <name type="scientific">Sphingomonas arvum</name>
    <dbReference type="NCBI Taxonomy" id="2992113"/>
    <lineage>
        <taxon>Bacteria</taxon>
        <taxon>Pseudomonadati</taxon>
        <taxon>Pseudomonadota</taxon>
        <taxon>Alphaproteobacteria</taxon>
        <taxon>Sphingomonadales</taxon>
        <taxon>Sphingomonadaceae</taxon>
        <taxon>Sphingomonas</taxon>
    </lineage>
</organism>
<keyword evidence="2" id="KW-1185">Reference proteome</keyword>
<dbReference type="RefSeq" id="WP_264882686.1">
    <property type="nucleotide sequence ID" value="NZ_JAPDOB010000002.1"/>
</dbReference>
<reference evidence="1 2" key="1">
    <citation type="submission" date="2022-10" db="EMBL/GenBank/DDBJ databases">
        <title>Sphingomonas sp.</title>
        <authorList>
            <person name="Jin C."/>
        </authorList>
    </citation>
    <scope>NUCLEOTIDE SEQUENCE [LARGE SCALE GENOMIC DNA]</scope>
    <source>
        <strain evidence="1 2">BN140010</strain>
    </source>
</reference>
<accession>A0ABT3JG27</accession>
<gene>
    <name evidence="1" type="ORF">OMW55_09500</name>
</gene>
<dbReference type="EMBL" id="JAPDOB010000002">
    <property type="protein sequence ID" value="MCW3798037.1"/>
    <property type="molecule type" value="Genomic_DNA"/>
</dbReference>
<dbReference type="Proteomes" id="UP001526246">
    <property type="component" value="Unassembled WGS sequence"/>
</dbReference>
<proteinExistence type="predicted"/>
<sequence length="69" mass="6999">MPVGRSRVALCGPAGIEPGAFGGGKRDWSTRVDYDLGGAALNLSRVGSARARAGQLGRNGLVLSVSRGC</sequence>
<evidence type="ECO:0000313" key="2">
    <source>
        <dbReference type="Proteomes" id="UP001526246"/>
    </source>
</evidence>